<dbReference type="GO" id="GO:0016810">
    <property type="term" value="F:hydrolase activity, acting on carbon-nitrogen (but not peptide) bonds"/>
    <property type="evidence" value="ECO:0007669"/>
    <property type="project" value="InterPro"/>
</dbReference>
<feature type="region of interest" description="Disordered" evidence="4">
    <location>
        <begin position="40"/>
        <end position="60"/>
    </location>
</feature>
<dbReference type="Pfam" id="PF22039">
    <property type="entry name" value="HUTI_composite_bact"/>
    <property type="match status" value="1"/>
</dbReference>
<keyword evidence="7" id="KW-1185">Reference proteome</keyword>
<dbReference type="Proteomes" id="UP000305778">
    <property type="component" value="Unassembled WGS sequence"/>
</dbReference>
<evidence type="ECO:0000259" key="5">
    <source>
        <dbReference type="Pfam" id="PF22039"/>
    </source>
</evidence>
<comment type="caution">
    <text evidence="6">The sequence shown here is derived from an EMBL/GenBank/DDBJ whole genome shotgun (WGS) entry which is preliminary data.</text>
</comment>
<evidence type="ECO:0000256" key="1">
    <source>
        <dbReference type="ARBA" id="ARBA00022723"/>
    </source>
</evidence>
<name>A0A4U0SSN9_9ACTN</name>
<dbReference type="InterPro" id="IPR011059">
    <property type="entry name" value="Metal-dep_hydrolase_composite"/>
</dbReference>
<sequence>MLTIHAGANGAAVLVEGDRIAALAPLAALREAHPRARVRQWPGTVGPGLAHSGPLPDAPSPRERVHALLRRGVTAITDLPADPALREALKRAAVARNRARLAPGARADLAVIDASGECVATVLAGRLVHRRA</sequence>
<keyword evidence="3" id="KW-0862">Zinc</keyword>
<organism evidence="6 7">
    <name type="scientific">Actinacidiphila oryziradicis</name>
    <dbReference type="NCBI Taxonomy" id="2571141"/>
    <lineage>
        <taxon>Bacteria</taxon>
        <taxon>Bacillati</taxon>
        <taxon>Actinomycetota</taxon>
        <taxon>Actinomycetes</taxon>
        <taxon>Kitasatosporales</taxon>
        <taxon>Streptomycetaceae</taxon>
        <taxon>Actinacidiphila</taxon>
    </lineage>
</organism>
<keyword evidence="2" id="KW-0378">Hydrolase</keyword>
<evidence type="ECO:0000256" key="2">
    <source>
        <dbReference type="ARBA" id="ARBA00022801"/>
    </source>
</evidence>
<evidence type="ECO:0000256" key="3">
    <source>
        <dbReference type="ARBA" id="ARBA00022833"/>
    </source>
</evidence>
<dbReference type="SUPFAM" id="SSF51338">
    <property type="entry name" value="Composite domain of metallo-dependent hydrolases"/>
    <property type="match status" value="1"/>
</dbReference>
<dbReference type="GO" id="GO:0046872">
    <property type="term" value="F:metal ion binding"/>
    <property type="evidence" value="ECO:0007669"/>
    <property type="project" value="UniProtKB-KW"/>
</dbReference>
<evidence type="ECO:0000313" key="6">
    <source>
        <dbReference type="EMBL" id="TKA13062.1"/>
    </source>
</evidence>
<dbReference type="AlphaFoldDB" id="A0A4U0SSN9"/>
<reference evidence="6 7" key="1">
    <citation type="submission" date="2019-04" db="EMBL/GenBank/DDBJ databases">
        <title>Streptomyces oryziradicis sp. nov., a novel actinomycete isolated from rhizosphere soil of rice (Oryza sativa L.).</title>
        <authorList>
            <person name="Li C."/>
        </authorList>
    </citation>
    <scope>NUCLEOTIDE SEQUENCE [LARGE SCALE GENOMIC DNA]</scope>
    <source>
        <strain evidence="6 7">NEAU-C40</strain>
    </source>
</reference>
<dbReference type="InterPro" id="IPR054418">
    <property type="entry name" value="MQNX/HUTI_composite_N"/>
</dbReference>
<proteinExistence type="predicted"/>
<protein>
    <recommendedName>
        <fullName evidence="5">Aminodeoxyfutalosine deaminase/Imidazolonepropionase-like composite domain-containing protein</fullName>
    </recommendedName>
</protein>
<keyword evidence="1" id="KW-0479">Metal-binding</keyword>
<feature type="domain" description="Aminodeoxyfutalosine deaminase/Imidazolonepropionase-like composite" evidence="5">
    <location>
        <begin position="11"/>
        <end position="36"/>
    </location>
</feature>
<evidence type="ECO:0000313" key="7">
    <source>
        <dbReference type="Proteomes" id="UP000305778"/>
    </source>
</evidence>
<dbReference type="OrthoDB" id="3400812at2"/>
<dbReference type="RefSeq" id="WP_136721931.1">
    <property type="nucleotide sequence ID" value="NZ_JAOPYF010000362.1"/>
</dbReference>
<gene>
    <name evidence="6" type="ORF">FCI23_03495</name>
</gene>
<evidence type="ECO:0000256" key="4">
    <source>
        <dbReference type="SAM" id="MobiDB-lite"/>
    </source>
</evidence>
<dbReference type="EMBL" id="SUMC01000002">
    <property type="protein sequence ID" value="TKA13062.1"/>
    <property type="molecule type" value="Genomic_DNA"/>
</dbReference>
<accession>A0A4U0SSN9</accession>